<reference evidence="3" key="2">
    <citation type="submission" date="2020-09" db="EMBL/GenBank/DDBJ databases">
        <authorList>
            <person name="Sun Q."/>
            <person name="Zhou Y."/>
        </authorList>
    </citation>
    <scope>NUCLEOTIDE SEQUENCE</scope>
    <source>
        <strain evidence="3">CGMCC 1.16548</strain>
    </source>
</reference>
<sequence>MSDEEGSTLPLVAGFGALALALVLVAAAASSLYLERKQLFTLADGAALVGAEAFDLSEVTVTDGRPGVRLEPADVHRDVAAFLASTPNGGFEQLVLEQATTRDGETATVTLSAIWRPPIVTVFFPEGVRIETTATARAVFG</sequence>
<keyword evidence="4" id="KW-1185">Reference proteome</keyword>
<evidence type="ECO:0000256" key="1">
    <source>
        <dbReference type="SAM" id="Phobius"/>
    </source>
</evidence>
<dbReference type="RefSeq" id="WP_229841777.1">
    <property type="nucleotide sequence ID" value="NZ_BNAI01000001.1"/>
</dbReference>
<accession>A0A8J3GM41</accession>
<protein>
    <recommendedName>
        <fullName evidence="2">Putative Flp pilus-assembly TadG-like N-terminal domain-containing protein</fullName>
    </recommendedName>
</protein>
<gene>
    <name evidence="3" type="ORF">GCM10011600_01120</name>
</gene>
<keyword evidence="1" id="KW-0812">Transmembrane</keyword>
<dbReference type="InterPro" id="IPR028087">
    <property type="entry name" value="Tad_N"/>
</dbReference>
<dbReference type="Pfam" id="PF13400">
    <property type="entry name" value="Tad"/>
    <property type="match status" value="1"/>
</dbReference>
<feature type="domain" description="Putative Flp pilus-assembly TadG-like N-terminal" evidence="2">
    <location>
        <begin position="6"/>
        <end position="51"/>
    </location>
</feature>
<dbReference type="Proteomes" id="UP000617531">
    <property type="component" value="Unassembled WGS sequence"/>
</dbReference>
<dbReference type="EMBL" id="BNAI01000001">
    <property type="protein sequence ID" value="GHF04487.1"/>
    <property type="molecule type" value="Genomic_DNA"/>
</dbReference>
<keyword evidence="1" id="KW-1133">Transmembrane helix</keyword>
<feature type="transmembrane region" description="Helical" evidence="1">
    <location>
        <begin position="12"/>
        <end position="34"/>
    </location>
</feature>
<name>A0A8J3GM41_9MICO</name>
<evidence type="ECO:0000313" key="3">
    <source>
        <dbReference type="EMBL" id="GHF04487.1"/>
    </source>
</evidence>
<evidence type="ECO:0000313" key="4">
    <source>
        <dbReference type="Proteomes" id="UP000617531"/>
    </source>
</evidence>
<dbReference type="AlphaFoldDB" id="A0A8J3GM41"/>
<reference evidence="3" key="1">
    <citation type="journal article" date="2014" name="Int. J. Syst. Evol. Microbiol.">
        <title>Complete genome sequence of Corynebacterium casei LMG S-19264T (=DSM 44701T), isolated from a smear-ripened cheese.</title>
        <authorList>
            <consortium name="US DOE Joint Genome Institute (JGI-PGF)"/>
            <person name="Walter F."/>
            <person name="Albersmeier A."/>
            <person name="Kalinowski J."/>
            <person name="Ruckert C."/>
        </authorList>
    </citation>
    <scope>NUCLEOTIDE SEQUENCE</scope>
    <source>
        <strain evidence="3">CGMCC 1.16548</strain>
    </source>
</reference>
<evidence type="ECO:0000259" key="2">
    <source>
        <dbReference type="Pfam" id="PF13400"/>
    </source>
</evidence>
<organism evidence="3 4">
    <name type="scientific">Pseudolysinimonas yzui</name>
    <dbReference type="NCBI Taxonomy" id="2708254"/>
    <lineage>
        <taxon>Bacteria</taxon>
        <taxon>Bacillati</taxon>
        <taxon>Actinomycetota</taxon>
        <taxon>Actinomycetes</taxon>
        <taxon>Micrococcales</taxon>
        <taxon>Microbacteriaceae</taxon>
        <taxon>Pseudolysinimonas</taxon>
    </lineage>
</organism>
<comment type="caution">
    <text evidence="3">The sequence shown here is derived from an EMBL/GenBank/DDBJ whole genome shotgun (WGS) entry which is preliminary data.</text>
</comment>
<keyword evidence="1" id="KW-0472">Membrane</keyword>
<proteinExistence type="predicted"/>